<gene>
    <name evidence="1" type="ORF">Pla110_19850</name>
</gene>
<reference evidence="1 2" key="1">
    <citation type="submission" date="2019-02" db="EMBL/GenBank/DDBJ databases">
        <title>Deep-cultivation of Planctomycetes and their phenomic and genomic characterization uncovers novel biology.</title>
        <authorList>
            <person name="Wiegand S."/>
            <person name="Jogler M."/>
            <person name="Boedeker C."/>
            <person name="Pinto D."/>
            <person name="Vollmers J."/>
            <person name="Rivas-Marin E."/>
            <person name="Kohn T."/>
            <person name="Peeters S.H."/>
            <person name="Heuer A."/>
            <person name="Rast P."/>
            <person name="Oberbeckmann S."/>
            <person name="Bunk B."/>
            <person name="Jeske O."/>
            <person name="Meyerdierks A."/>
            <person name="Storesund J.E."/>
            <person name="Kallscheuer N."/>
            <person name="Luecker S."/>
            <person name="Lage O.M."/>
            <person name="Pohl T."/>
            <person name="Merkel B.J."/>
            <person name="Hornburger P."/>
            <person name="Mueller R.-W."/>
            <person name="Bruemmer F."/>
            <person name="Labrenz M."/>
            <person name="Spormann A.M."/>
            <person name="Op den Camp H."/>
            <person name="Overmann J."/>
            <person name="Amann R."/>
            <person name="Jetten M.S.M."/>
            <person name="Mascher T."/>
            <person name="Medema M.H."/>
            <person name="Devos D.P."/>
            <person name="Kaster A.-K."/>
            <person name="Ovreas L."/>
            <person name="Rohde M."/>
            <person name="Galperin M.Y."/>
            <person name="Jogler C."/>
        </authorList>
    </citation>
    <scope>NUCLEOTIDE SEQUENCE [LARGE SCALE GENOMIC DNA]</scope>
    <source>
        <strain evidence="1 2">Pla110</strain>
    </source>
</reference>
<dbReference type="KEGG" id="plon:Pla110_19850"/>
<name>A0A518CLZ9_9PLAN</name>
<evidence type="ECO:0000313" key="1">
    <source>
        <dbReference type="EMBL" id="QDU80261.1"/>
    </source>
</evidence>
<dbReference type="Gene3D" id="3.90.180.10">
    <property type="entry name" value="Medium-chain alcohol dehydrogenases, catalytic domain"/>
    <property type="match status" value="1"/>
</dbReference>
<accession>A0A518CLZ9</accession>
<sequence length="96" mass="10873">MDLIRPQGHIVSIVENSEPLEQKEMKMKAASFSWECIFARSMYQTPDIIKQHHLLNRIVNWIDEGKVQGTAGDVMSLINAENLRTAHATLEAGRVI</sequence>
<organism evidence="1 2">
    <name type="scientific">Polystyrenella longa</name>
    <dbReference type="NCBI Taxonomy" id="2528007"/>
    <lineage>
        <taxon>Bacteria</taxon>
        <taxon>Pseudomonadati</taxon>
        <taxon>Planctomycetota</taxon>
        <taxon>Planctomycetia</taxon>
        <taxon>Planctomycetales</taxon>
        <taxon>Planctomycetaceae</taxon>
        <taxon>Polystyrenella</taxon>
    </lineage>
</organism>
<dbReference type="Gene3D" id="3.40.50.720">
    <property type="entry name" value="NAD(P)-binding Rossmann-like Domain"/>
    <property type="match status" value="1"/>
</dbReference>
<dbReference type="Proteomes" id="UP000317178">
    <property type="component" value="Chromosome"/>
</dbReference>
<dbReference type="AlphaFoldDB" id="A0A518CLZ9"/>
<dbReference type="Pfam" id="PF13602">
    <property type="entry name" value="ADH_zinc_N_2"/>
    <property type="match status" value="1"/>
</dbReference>
<evidence type="ECO:0000313" key="2">
    <source>
        <dbReference type="Proteomes" id="UP000317178"/>
    </source>
</evidence>
<keyword evidence="2" id="KW-1185">Reference proteome</keyword>
<dbReference type="EMBL" id="CP036281">
    <property type="protein sequence ID" value="QDU80261.1"/>
    <property type="molecule type" value="Genomic_DNA"/>
</dbReference>
<proteinExistence type="predicted"/>
<protein>
    <submittedName>
        <fullName evidence="1">Zinc-type alcohol dehydrogenase-like protein</fullName>
    </submittedName>
</protein>